<dbReference type="EMBL" id="SJPG01000001">
    <property type="protein sequence ID" value="TWT64194.1"/>
    <property type="molecule type" value="Genomic_DNA"/>
</dbReference>
<accession>A0A5C5XMR8</accession>
<proteinExistence type="predicted"/>
<dbReference type="AlphaFoldDB" id="A0A5C5XMR8"/>
<organism evidence="1 2">
    <name type="scientific">Rubinisphaera italica</name>
    <dbReference type="NCBI Taxonomy" id="2527969"/>
    <lineage>
        <taxon>Bacteria</taxon>
        <taxon>Pseudomonadati</taxon>
        <taxon>Planctomycetota</taxon>
        <taxon>Planctomycetia</taxon>
        <taxon>Planctomycetales</taxon>
        <taxon>Planctomycetaceae</taxon>
        <taxon>Rubinisphaera</taxon>
    </lineage>
</organism>
<protein>
    <submittedName>
        <fullName evidence="1">Uncharacterized protein</fullName>
    </submittedName>
</protein>
<dbReference type="RefSeq" id="WP_146505929.1">
    <property type="nucleotide sequence ID" value="NZ_SJPG01000001.1"/>
</dbReference>
<name>A0A5C5XMR8_9PLAN</name>
<reference evidence="1 2" key="1">
    <citation type="submission" date="2019-02" db="EMBL/GenBank/DDBJ databases">
        <title>Deep-cultivation of Planctomycetes and their phenomic and genomic characterization uncovers novel biology.</title>
        <authorList>
            <person name="Wiegand S."/>
            <person name="Jogler M."/>
            <person name="Boedeker C."/>
            <person name="Pinto D."/>
            <person name="Vollmers J."/>
            <person name="Rivas-Marin E."/>
            <person name="Kohn T."/>
            <person name="Peeters S.H."/>
            <person name="Heuer A."/>
            <person name="Rast P."/>
            <person name="Oberbeckmann S."/>
            <person name="Bunk B."/>
            <person name="Jeske O."/>
            <person name="Meyerdierks A."/>
            <person name="Storesund J.E."/>
            <person name="Kallscheuer N."/>
            <person name="Luecker S."/>
            <person name="Lage O.M."/>
            <person name="Pohl T."/>
            <person name="Merkel B.J."/>
            <person name="Hornburger P."/>
            <person name="Mueller R.-W."/>
            <person name="Bruemmer F."/>
            <person name="Labrenz M."/>
            <person name="Spormann A.M."/>
            <person name="Op Den Camp H."/>
            <person name="Overmann J."/>
            <person name="Amann R."/>
            <person name="Jetten M.S.M."/>
            <person name="Mascher T."/>
            <person name="Medema M.H."/>
            <person name="Devos D.P."/>
            <person name="Kaster A.-K."/>
            <person name="Ovreas L."/>
            <person name="Rohde M."/>
            <person name="Galperin M.Y."/>
            <person name="Jogler C."/>
        </authorList>
    </citation>
    <scope>NUCLEOTIDE SEQUENCE [LARGE SCALE GENOMIC DNA]</scope>
    <source>
        <strain evidence="1 2">Pan54</strain>
    </source>
</reference>
<dbReference type="Proteomes" id="UP000316095">
    <property type="component" value="Unassembled WGS sequence"/>
</dbReference>
<sequence>MTEYGMAAFGRSGDWELAVDEILGERQHWCLQIESPFVSLQCGIPCLDVFAELKHLLAKSDSNAYDENNSVEVGLYYDRPVIVHRDNEFADRCFIIIGDSAEARFEVTLAGKNFNEFREALSQVVEELDQ</sequence>
<keyword evidence="2" id="KW-1185">Reference proteome</keyword>
<gene>
    <name evidence="1" type="ORF">Pan54_49550</name>
</gene>
<comment type="caution">
    <text evidence="1">The sequence shown here is derived from an EMBL/GenBank/DDBJ whole genome shotgun (WGS) entry which is preliminary data.</text>
</comment>
<evidence type="ECO:0000313" key="2">
    <source>
        <dbReference type="Proteomes" id="UP000316095"/>
    </source>
</evidence>
<evidence type="ECO:0000313" key="1">
    <source>
        <dbReference type="EMBL" id="TWT64194.1"/>
    </source>
</evidence>